<evidence type="ECO:0000313" key="2">
    <source>
        <dbReference type="Proteomes" id="UP001519287"/>
    </source>
</evidence>
<evidence type="ECO:0000313" key="1">
    <source>
        <dbReference type="EMBL" id="MBP1994216.1"/>
    </source>
</evidence>
<protein>
    <submittedName>
        <fullName evidence="1">Uncharacterized protein</fullName>
    </submittedName>
</protein>
<dbReference type="Proteomes" id="UP001519287">
    <property type="component" value="Unassembled WGS sequence"/>
</dbReference>
<gene>
    <name evidence="1" type="ORF">J2Z66_005852</name>
</gene>
<name>A0ABS4J4P5_9BACL</name>
<dbReference type="RefSeq" id="WP_209976071.1">
    <property type="nucleotide sequence ID" value="NZ_JAGGLB010000024.1"/>
</dbReference>
<reference evidence="1 2" key="1">
    <citation type="submission" date="2021-03" db="EMBL/GenBank/DDBJ databases">
        <title>Genomic Encyclopedia of Type Strains, Phase IV (KMG-IV): sequencing the most valuable type-strain genomes for metagenomic binning, comparative biology and taxonomic classification.</title>
        <authorList>
            <person name="Goeker M."/>
        </authorList>
    </citation>
    <scope>NUCLEOTIDE SEQUENCE [LARGE SCALE GENOMIC DNA]</scope>
    <source>
        <strain evidence="1 2">DSM 26048</strain>
    </source>
</reference>
<accession>A0ABS4J4P5</accession>
<keyword evidence="2" id="KW-1185">Reference proteome</keyword>
<comment type="caution">
    <text evidence="1">The sequence shown here is derived from an EMBL/GenBank/DDBJ whole genome shotgun (WGS) entry which is preliminary data.</text>
</comment>
<proteinExistence type="predicted"/>
<sequence>MDSVNMAVPYWIWFIKESTQLYNQGHIGPNACTDRLHGELMTAMIDRLRLLGINTYEVTGKFAIMAAELEKHGVKLDSDIRDRMSRPYFSADDVEYLVNMAALKRLIENLKRYSAWIKDCREENYLNLRELSIHLFADIKMAVRLIQLLELDSNQVEMSVIQVQQAVRNLLANFTDYMLNDYTDFFHDFSPTAPFHLGGMLQCAAILERIGEENLLGAEELKPSPNSIHVNFPAKMYKYLLNWFNDYSETKVIKKWNFAKFTFTLQENREKVVPNFSAIELKNLISQDHKIKITIFGAEYVSLLHVQEVVDYFESTLWLKEDLEWEFLPSMCCQLDEMVTFIHIK</sequence>
<organism evidence="1 2">
    <name type="scientific">Paenibacillus eucommiae</name>
    <dbReference type="NCBI Taxonomy" id="1355755"/>
    <lineage>
        <taxon>Bacteria</taxon>
        <taxon>Bacillati</taxon>
        <taxon>Bacillota</taxon>
        <taxon>Bacilli</taxon>
        <taxon>Bacillales</taxon>
        <taxon>Paenibacillaceae</taxon>
        <taxon>Paenibacillus</taxon>
    </lineage>
</organism>
<dbReference type="EMBL" id="JAGGLB010000024">
    <property type="protein sequence ID" value="MBP1994216.1"/>
    <property type="molecule type" value="Genomic_DNA"/>
</dbReference>